<dbReference type="Gene3D" id="2.102.10.10">
    <property type="entry name" value="Rieske [2Fe-2S] iron-sulphur domain"/>
    <property type="match status" value="1"/>
</dbReference>
<evidence type="ECO:0000313" key="12">
    <source>
        <dbReference type="Proteomes" id="UP001605036"/>
    </source>
</evidence>
<dbReference type="InterPro" id="IPR017941">
    <property type="entry name" value="Rieske_2Fe-2S"/>
</dbReference>
<evidence type="ECO:0000259" key="10">
    <source>
        <dbReference type="PROSITE" id="PS51296"/>
    </source>
</evidence>
<dbReference type="SUPFAM" id="SSF55961">
    <property type="entry name" value="Bet v1-like"/>
    <property type="match status" value="1"/>
</dbReference>
<comment type="subcellular location">
    <subcellularLocation>
        <location evidence="1">Plastid</location>
        <location evidence="1">Chloroplast</location>
    </subcellularLocation>
</comment>
<evidence type="ECO:0000256" key="5">
    <source>
        <dbReference type="ARBA" id="ARBA00022723"/>
    </source>
</evidence>
<evidence type="ECO:0000256" key="8">
    <source>
        <dbReference type="ARBA" id="ARBA00023014"/>
    </source>
</evidence>
<dbReference type="InterPro" id="IPR013626">
    <property type="entry name" value="PaO"/>
</dbReference>
<keyword evidence="12" id="KW-1185">Reference proteome</keyword>
<proteinExistence type="predicted"/>
<reference evidence="11 12" key="1">
    <citation type="submission" date="2024-09" db="EMBL/GenBank/DDBJ databases">
        <title>Chromosome-scale assembly of Riccia fluitans.</title>
        <authorList>
            <person name="Paukszto L."/>
            <person name="Sawicki J."/>
            <person name="Karawczyk K."/>
            <person name="Piernik-Szablinska J."/>
            <person name="Szczecinska M."/>
            <person name="Mazdziarz M."/>
        </authorList>
    </citation>
    <scope>NUCLEOTIDE SEQUENCE [LARGE SCALE GENOMIC DNA]</scope>
    <source>
        <strain evidence="11">Rf_01</strain>
        <tissue evidence="11">Aerial parts of the thallus</tissue>
    </source>
</reference>
<dbReference type="PANTHER" id="PTHR21266">
    <property type="entry name" value="IRON-SULFUR DOMAIN CONTAINING PROTEIN"/>
    <property type="match status" value="1"/>
</dbReference>
<dbReference type="PROSITE" id="PS51296">
    <property type="entry name" value="RIESKE"/>
    <property type="match status" value="1"/>
</dbReference>
<keyword evidence="6" id="KW-0809">Transit peptide</keyword>
<evidence type="ECO:0000256" key="7">
    <source>
        <dbReference type="ARBA" id="ARBA00023004"/>
    </source>
</evidence>
<organism evidence="11 12">
    <name type="scientific">Riccia fluitans</name>
    <dbReference type="NCBI Taxonomy" id="41844"/>
    <lineage>
        <taxon>Eukaryota</taxon>
        <taxon>Viridiplantae</taxon>
        <taxon>Streptophyta</taxon>
        <taxon>Embryophyta</taxon>
        <taxon>Marchantiophyta</taxon>
        <taxon>Marchantiopsida</taxon>
        <taxon>Marchantiidae</taxon>
        <taxon>Marchantiales</taxon>
        <taxon>Ricciaceae</taxon>
        <taxon>Riccia</taxon>
    </lineage>
</organism>
<dbReference type="InterPro" id="IPR036922">
    <property type="entry name" value="Rieske_2Fe-2S_sf"/>
</dbReference>
<dbReference type="Pfam" id="PF00355">
    <property type="entry name" value="Rieske"/>
    <property type="match status" value="1"/>
</dbReference>
<dbReference type="Gene3D" id="3.90.380.10">
    <property type="entry name" value="Naphthalene 1,2-dioxygenase Alpha Subunit, Chain A, domain 1"/>
    <property type="match status" value="1"/>
</dbReference>
<feature type="domain" description="Rieske" evidence="10">
    <location>
        <begin position="124"/>
        <end position="206"/>
    </location>
</feature>
<keyword evidence="7" id="KW-0408">Iron</keyword>
<evidence type="ECO:0000256" key="1">
    <source>
        <dbReference type="ARBA" id="ARBA00004229"/>
    </source>
</evidence>
<evidence type="ECO:0000256" key="2">
    <source>
        <dbReference type="ARBA" id="ARBA00022528"/>
    </source>
</evidence>
<dbReference type="GO" id="GO:0046872">
    <property type="term" value="F:metal ion binding"/>
    <property type="evidence" value="ECO:0007669"/>
    <property type="project" value="UniProtKB-KW"/>
</dbReference>
<dbReference type="SUPFAM" id="SSF50022">
    <property type="entry name" value="ISP domain"/>
    <property type="match status" value="1"/>
</dbReference>
<dbReference type="GO" id="GO:0009507">
    <property type="term" value="C:chloroplast"/>
    <property type="evidence" value="ECO:0007669"/>
    <property type="project" value="UniProtKB-SubCell"/>
</dbReference>
<protein>
    <recommendedName>
        <fullName evidence="10">Rieske domain-containing protein</fullName>
    </recommendedName>
</protein>
<sequence length="563" mass="62442">MQSLQGLRAAPSAAAAVAFSGAATTQSSRNEVVGHHRASPRIRERRRSIRSGIVCGERRKLQTSKNSPSASSFGSSDLRTAALVLRLWNAVHRGNSLRSVSPTAAEPTVEEDIAPAAFNWATNWYPVIPVEDFDRSVPYPFHILGRKVVFWCDKEGNFSCVLDACPHRLAPLSEGRVDEDGCLSCSYHGWSFKGDGSCAKIPQARPEGPEAKACDQKKSRAVALPVVVKQGILFVWPDENSPELASKTEPPITPAVDGEGWCAVETFRDLYYNYDTGMENLVDPSHVPVAHHNVNGGIVGNRKQASWLDLEVQKEGVFGFNAIMKKTVGPPSVHTFEAPSRFAYEFELKNIKNARAATVTYCTPTLPGSCRIIVVNARNFMIGLSSGPKWWQLFPRWLDHQLMLNLLDGDAALLHGQERYLAERVDGKPETWAKAFFMPASSDRYVGAFRTWLTRFGGNKVGWFPGVDERLPPLITKKEDLLNRYTSHTQYCKHCRKALANFEFARKVLFGLAVTALAVGVMSDPSHRLKAVVFSVVSGAIGWWLGGWIQMFHYKGYDHGRIP</sequence>
<dbReference type="Pfam" id="PF08417">
    <property type="entry name" value="PaO"/>
    <property type="match status" value="1"/>
</dbReference>
<comment type="caution">
    <text evidence="11">The sequence shown here is derived from an EMBL/GenBank/DDBJ whole genome shotgun (WGS) entry which is preliminary data.</text>
</comment>
<evidence type="ECO:0000256" key="3">
    <source>
        <dbReference type="ARBA" id="ARBA00022640"/>
    </source>
</evidence>
<feature type="transmembrane region" description="Helical" evidence="9">
    <location>
        <begin position="504"/>
        <end position="522"/>
    </location>
</feature>
<evidence type="ECO:0000256" key="9">
    <source>
        <dbReference type="SAM" id="Phobius"/>
    </source>
</evidence>
<name>A0ABD1YU93_9MARC</name>
<evidence type="ECO:0000313" key="11">
    <source>
        <dbReference type="EMBL" id="KAL2634146.1"/>
    </source>
</evidence>
<keyword evidence="5" id="KW-0479">Metal-binding</keyword>
<dbReference type="PANTHER" id="PTHR21266:SF24">
    <property type="entry name" value="PHEOPHORBIDE A OXYGENASE, CHLOROPLASTIC"/>
    <property type="match status" value="1"/>
</dbReference>
<gene>
    <name evidence="11" type="ORF">R1flu_005625</name>
</gene>
<keyword evidence="8" id="KW-0411">Iron-sulfur</keyword>
<keyword evidence="4" id="KW-0001">2Fe-2S</keyword>
<dbReference type="GO" id="GO:0051537">
    <property type="term" value="F:2 iron, 2 sulfur cluster binding"/>
    <property type="evidence" value="ECO:0007669"/>
    <property type="project" value="UniProtKB-KW"/>
</dbReference>
<keyword evidence="9" id="KW-0812">Transmembrane</keyword>
<keyword evidence="9" id="KW-0472">Membrane</keyword>
<keyword evidence="3" id="KW-0934">Plastid</keyword>
<evidence type="ECO:0000256" key="4">
    <source>
        <dbReference type="ARBA" id="ARBA00022714"/>
    </source>
</evidence>
<feature type="transmembrane region" description="Helical" evidence="9">
    <location>
        <begin position="529"/>
        <end position="549"/>
    </location>
</feature>
<dbReference type="Proteomes" id="UP001605036">
    <property type="component" value="Unassembled WGS sequence"/>
</dbReference>
<evidence type="ECO:0000256" key="6">
    <source>
        <dbReference type="ARBA" id="ARBA00022946"/>
    </source>
</evidence>
<keyword evidence="9" id="KW-1133">Transmembrane helix</keyword>
<keyword evidence="2" id="KW-0150">Chloroplast</keyword>
<dbReference type="EMBL" id="JBHFFA010000003">
    <property type="protein sequence ID" value="KAL2634146.1"/>
    <property type="molecule type" value="Genomic_DNA"/>
</dbReference>
<dbReference type="AlphaFoldDB" id="A0ABD1YU93"/>
<accession>A0ABD1YU93</accession>
<dbReference type="InterPro" id="IPR050584">
    <property type="entry name" value="Cholesterol_7-desaturase"/>
</dbReference>